<feature type="region of interest" description="Disordered" evidence="1">
    <location>
        <begin position="105"/>
        <end position="158"/>
    </location>
</feature>
<proteinExistence type="predicted"/>
<dbReference type="AlphaFoldDB" id="A0A1A9Z1Y8"/>
<reference evidence="2" key="2">
    <citation type="submission" date="2020-05" db="UniProtKB">
        <authorList>
            <consortium name="EnsemblMetazoa"/>
        </authorList>
    </citation>
    <scope>IDENTIFICATION</scope>
    <source>
        <strain evidence="2">IAEA</strain>
    </source>
</reference>
<name>A0A1A9Z1Y8_GLOPL</name>
<dbReference type="Proteomes" id="UP000092445">
    <property type="component" value="Unassembled WGS sequence"/>
</dbReference>
<feature type="compositionally biased region" description="Polar residues" evidence="1">
    <location>
        <begin position="148"/>
        <end position="158"/>
    </location>
</feature>
<dbReference type="EnsemblMetazoa" id="GPAI001239-RA">
    <property type="protein sequence ID" value="GPAI001239-PA"/>
    <property type="gene ID" value="GPAI001239"/>
</dbReference>
<evidence type="ECO:0000256" key="1">
    <source>
        <dbReference type="SAM" id="MobiDB-lite"/>
    </source>
</evidence>
<reference evidence="3" key="1">
    <citation type="submission" date="2014-03" db="EMBL/GenBank/DDBJ databases">
        <authorList>
            <person name="Aksoy S."/>
            <person name="Warren W."/>
            <person name="Wilson R.K."/>
        </authorList>
    </citation>
    <scope>NUCLEOTIDE SEQUENCE [LARGE SCALE GENOMIC DNA]</scope>
    <source>
        <strain evidence="3">IAEA</strain>
    </source>
</reference>
<sequence>MDLLDPHPELNVPPTVSYLNSNTFLGASMIPKEINAASPKPDLADVLSPFILEILDLPDDKAKDVSIGDGTTALFLPTLSTTVGLSSGLLLSPNKIVEISTDEPCSIGARRKPPKRQNCDRRQNVAKRKKGQHQTEEQAARRNKQNRLRMSQPRTTEP</sequence>
<dbReference type="VEuPathDB" id="VectorBase:GPAI001239"/>
<accession>A0A1A9Z1Y8</accession>
<evidence type="ECO:0000313" key="2">
    <source>
        <dbReference type="EnsemblMetazoa" id="GPAI001239-PA"/>
    </source>
</evidence>
<protein>
    <submittedName>
        <fullName evidence="2">Uncharacterized protein</fullName>
    </submittedName>
</protein>
<keyword evidence="3" id="KW-1185">Reference proteome</keyword>
<evidence type="ECO:0000313" key="3">
    <source>
        <dbReference type="Proteomes" id="UP000092445"/>
    </source>
</evidence>
<organism evidence="2 3">
    <name type="scientific">Glossina pallidipes</name>
    <name type="common">Tsetse fly</name>
    <dbReference type="NCBI Taxonomy" id="7398"/>
    <lineage>
        <taxon>Eukaryota</taxon>
        <taxon>Metazoa</taxon>
        <taxon>Ecdysozoa</taxon>
        <taxon>Arthropoda</taxon>
        <taxon>Hexapoda</taxon>
        <taxon>Insecta</taxon>
        <taxon>Pterygota</taxon>
        <taxon>Neoptera</taxon>
        <taxon>Endopterygota</taxon>
        <taxon>Diptera</taxon>
        <taxon>Brachycera</taxon>
        <taxon>Muscomorpha</taxon>
        <taxon>Hippoboscoidea</taxon>
        <taxon>Glossinidae</taxon>
        <taxon>Glossina</taxon>
    </lineage>
</organism>